<proteinExistence type="predicted"/>
<protein>
    <submittedName>
        <fullName evidence="1">Uncharacterized protein</fullName>
    </submittedName>
</protein>
<organism evidence="1 2">
    <name type="scientific">Juglans regia</name>
    <name type="common">English walnut</name>
    <dbReference type="NCBI Taxonomy" id="51240"/>
    <lineage>
        <taxon>Eukaryota</taxon>
        <taxon>Viridiplantae</taxon>
        <taxon>Streptophyta</taxon>
        <taxon>Embryophyta</taxon>
        <taxon>Tracheophyta</taxon>
        <taxon>Spermatophyta</taxon>
        <taxon>Magnoliopsida</taxon>
        <taxon>eudicotyledons</taxon>
        <taxon>Gunneridae</taxon>
        <taxon>Pentapetalae</taxon>
        <taxon>rosids</taxon>
        <taxon>fabids</taxon>
        <taxon>Fagales</taxon>
        <taxon>Juglandaceae</taxon>
        <taxon>Juglans</taxon>
    </lineage>
</organism>
<reference evidence="1" key="1">
    <citation type="submission" date="2015-10" db="EMBL/GenBank/DDBJ databases">
        <authorList>
            <person name="Martinez-Garcia P.J."/>
            <person name="Crepeau M.W."/>
            <person name="Puiu D."/>
            <person name="Gonzalez-Ibeas D."/>
            <person name="Whalen J."/>
            <person name="Stevens K."/>
            <person name="Paul R."/>
            <person name="Butterfield T."/>
            <person name="Britton M."/>
            <person name="Reagan R."/>
            <person name="Chakraborty S."/>
            <person name="Walawage S.L."/>
            <person name="Vasquez-Gross H.A."/>
            <person name="Cardeno C."/>
            <person name="Famula R."/>
            <person name="Pratt K."/>
            <person name="Kuruganti S."/>
            <person name="Aradhya M.K."/>
            <person name="Leslie C.A."/>
            <person name="Dandekar A.M."/>
            <person name="Salzberg S.L."/>
            <person name="Wegrzyn J.L."/>
            <person name="Langley C.H."/>
            <person name="Neale D.B."/>
        </authorList>
    </citation>
    <scope>NUCLEOTIDE SEQUENCE</scope>
    <source>
        <tissue evidence="1">Leaves</tissue>
    </source>
</reference>
<dbReference type="AlphaFoldDB" id="A0A833WDQ3"/>
<evidence type="ECO:0000313" key="2">
    <source>
        <dbReference type="Proteomes" id="UP000619265"/>
    </source>
</evidence>
<accession>A0A833WDQ3</accession>
<comment type="caution">
    <text evidence="1">The sequence shown here is derived from an EMBL/GenBank/DDBJ whole genome shotgun (WGS) entry which is preliminary data.</text>
</comment>
<name>A0A833WDQ3_JUGRE</name>
<dbReference type="Gramene" id="Jr15_06630_p1">
    <property type="protein sequence ID" value="cds.Jr15_06630_p1"/>
    <property type="gene ID" value="Jr15_06630"/>
</dbReference>
<dbReference type="EMBL" id="LIHL02000015">
    <property type="protein sequence ID" value="KAF5445103.1"/>
    <property type="molecule type" value="Genomic_DNA"/>
</dbReference>
<sequence>MTLPDGSILENMEMVHNSAVNYFEQFLGQDNSVQRPNLSSIIQPVIFEVSKTKLKEEPTKEEVYEAVSSISVDSSPGPDGFGSAFYITCWEIVKEDVMAAVPEFFKDDIVIFANACKTSVRNLMEVLREYES</sequence>
<dbReference type="Proteomes" id="UP000619265">
    <property type="component" value="Unassembled WGS sequence"/>
</dbReference>
<gene>
    <name evidence="1" type="ORF">F2P56_034181</name>
</gene>
<reference evidence="1" key="2">
    <citation type="submission" date="2020-03" db="EMBL/GenBank/DDBJ databases">
        <title>Walnut 2.0.</title>
        <authorList>
            <person name="Marrano A."/>
            <person name="Britton M."/>
            <person name="Zimin A.V."/>
            <person name="Zaini P.A."/>
            <person name="Workman R."/>
            <person name="Puiu D."/>
            <person name="Bianco L."/>
            <person name="Allen B.J."/>
            <person name="Troggio M."/>
            <person name="Leslie C.A."/>
            <person name="Timp W."/>
            <person name="Dendekar A."/>
            <person name="Salzberg S.L."/>
            <person name="Neale D.B."/>
        </authorList>
    </citation>
    <scope>NUCLEOTIDE SEQUENCE</scope>
    <source>
        <tissue evidence="1">Leaves</tissue>
    </source>
</reference>
<evidence type="ECO:0000313" key="1">
    <source>
        <dbReference type="EMBL" id="KAF5445103.1"/>
    </source>
</evidence>